<comment type="caution">
    <text evidence="2">The sequence shown here is derived from an EMBL/GenBank/DDBJ whole genome shotgun (WGS) entry which is preliminary data.</text>
</comment>
<accession>A0A7Y7XFK2</accession>
<protein>
    <recommendedName>
        <fullName evidence="4">YD repeat-containing protein</fullName>
    </recommendedName>
</protein>
<dbReference type="EMBL" id="JACAQB010000017">
    <property type="protein sequence ID" value="NWB98786.1"/>
    <property type="molecule type" value="Genomic_DNA"/>
</dbReference>
<evidence type="ECO:0000256" key="1">
    <source>
        <dbReference type="SAM" id="MobiDB-lite"/>
    </source>
</evidence>
<dbReference type="Proteomes" id="UP000539985">
    <property type="component" value="Unassembled WGS sequence"/>
</dbReference>
<sequence length="66" mass="7390">MGEERLYELGQVFDQKIWAADIQEHVVARDGATYTTQCAHYDAYGNPSNSRDRPEEGGPPTTSVFL</sequence>
<gene>
    <name evidence="2" type="ORF">HX882_23115</name>
</gene>
<name>A0A7Y7XFK2_9PSED</name>
<evidence type="ECO:0008006" key="4">
    <source>
        <dbReference type="Google" id="ProtNLM"/>
    </source>
</evidence>
<proteinExistence type="predicted"/>
<organism evidence="2 3">
    <name type="scientific">Pseudomonas gingeri</name>
    <dbReference type="NCBI Taxonomy" id="117681"/>
    <lineage>
        <taxon>Bacteria</taxon>
        <taxon>Pseudomonadati</taxon>
        <taxon>Pseudomonadota</taxon>
        <taxon>Gammaproteobacteria</taxon>
        <taxon>Pseudomonadales</taxon>
        <taxon>Pseudomonadaceae</taxon>
        <taxon>Pseudomonas</taxon>
    </lineage>
</organism>
<evidence type="ECO:0000313" key="3">
    <source>
        <dbReference type="Proteomes" id="UP000539985"/>
    </source>
</evidence>
<dbReference type="AlphaFoldDB" id="A0A7Y7XFK2"/>
<evidence type="ECO:0000313" key="2">
    <source>
        <dbReference type="EMBL" id="NWB98786.1"/>
    </source>
</evidence>
<feature type="region of interest" description="Disordered" evidence="1">
    <location>
        <begin position="43"/>
        <end position="66"/>
    </location>
</feature>
<dbReference type="RefSeq" id="WP_177104527.1">
    <property type="nucleotide sequence ID" value="NZ_JACAQB010000017.1"/>
</dbReference>
<reference evidence="2 3" key="1">
    <citation type="submission" date="2020-04" db="EMBL/GenBank/DDBJ databases">
        <title>Molecular characterization of pseudomonads from Agaricus bisporus reveal novel blotch 2 pathogens in Western Europe.</title>
        <authorList>
            <person name="Taparia T."/>
            <person name="Krijger M."/>
            <person name="Haynes E."/>
            <person name="Elpinstone J.G."/>
            <person name="Noble R."/>
            <person name="Van Der Wolf J."/>
        </authorList>
    </citation>
    <scope>NUCLEOTIDE SEQUENCE [LARGE SCALE GENOMIC DNA]</scope>
    <source>
        <strain evidence="2 3">H7001</strain>
    </source>
</reference>